<dbReference type="Proteomes" id="UP001196413">
    <property type="component" value="Unassembled WGS sequence"/>
</dbReference>
<gene>
    <name evidence="1" type="ORF">KIN20_002769</name>
</gene>
<keyword evidence="2" id="KW-1185">Reference proteome</keyword>
<comment type="caution">
    <text evidence="1">The sequence shown here is derived from an EMBL/GenBank/DDBJ whole genome shotgun (WGS) entry which is preliminary data.</text>
</comment>
<dbReference type="EMBL" id="JAHQIW010000363">
    <property type="protein sequence ID" value="KAJ1347649.1"/>
    <property type="molecule type" value="Genomic_DNA"/>
</dbReference>
<proteinExistence type="predicted"/>
<evidence type="ECO:0000313" key="2">
    <source>
        <dbReference type="Proteomes" id="UP001196413"/>
    </source>
</evidence>
<reference evidence="1" key="1">
    <citation type="submission" date="2021-06" db="EMBL/GenBank/DDBJ databases">
        <title>Parelaphostrongylus tenuis whole genome reference sequence.</title>
        <authorList>
            <person name="Garwood T.J."/>
            <person name="Larsen P.A."/>
            <person name="Fountain-Jones N.M."/>
            <person name="Garbe J.R."/>
            <person name="Macchietto M.G."/>
            <person name="Kania S.A."/>
            <person name="Gerhold R.W."/>
            <person name="Richards J.E."/>
            <person name="Wolf T.M."/>
        </authorList>
    </citation>
    <scope>NUCLEOTIDE SEQUENCE</scope>
    <source>
        <strain evidence="1">MNPRO001-30</strain>
        <tissue evidence="1">Meninges</tissue>
    </source>
</reference>
<protein>
    <submittedName>
        <fullName evidence="1">Uncharacterized protein</fullName>
    </submittedName>
</protein>
<organism evidence="1 2">
    <name type="scientific">Parelaphostrongylus tenuis</name>
    <name type="common">Meningeal worm</name>
    <dbReference type="NCBI Taxonomy" id="148309"/>
    <lineage>
        <taxon>Eukaryota</taxon>
        <taxon>Metazoa</taxon>
        <taxon>Ecdysozoa</taxon>
        <taxon>Nematoda</taxon>
        <taxon>Chromadorea</taxon>
        <taxon>Rhabditida</taxon>
        <taxon>Rhabditina</taxon>
        <taxon>Rhabditomorpha</taxon>
        <taxon>Strongyloidea</taxon>
        <taxon>Metastrongylidae</taxon>
        <taxon>Parelaphostrongylus</taxon>
    </lineage>
</organism>
<accession>A0AAD5QFL2</accession>
<evidence type="ECO:0000313" key="1">
    <source>
        <dbReference type="EMBL" id="KAJ1347649.1"/>
    </source>
</evidence>
<sequence length="118" mass="13452">MVVEFFEGGDLLSHFEKRGSKPYSEKIPDTPLTKIMKLSSTYSLRSANKRLEMDNFDKKAYLVAEQYPLTWKRMTLRKYGTVSALYEVIGSAILRTGLSKVLFSFHISCRAKSLMNGS</sequence>
<name>A0AAD5QFL2_PARTN</name>
<dbReference type="AlphaFoldDB" id="A0AAD5QFL2"/>